<gene>
    <name evidence="2" type="ORF">BESB_011230</name>
</gene>
<feature type="compositionally biased region" description="Low complexity" evidence="1">
    <location>
        <begin position="620"/>
        <end position="641"/>
    </location>
</feature>
<evidence type="ECO:0000313" key="3">
    <source>
        <dbReference type="Proteomes" id="UP000224006"/>
    </source>
</evidence>
<evidence type="ECO:0000256" key="1">
    <source>
        <dbReference type="SAM" id="MobiDB-lite"/>
    </source>
</evidence>
<feature type="compositionally biased region" description="Polar residues" evidence="1">
    <location>
        <begin position="564"/>
        <end position="573"/>
    </location>
</feature>
<dbReference type="EMBL" id="NWUJ01000001">
    <property type="protein sequence ID" value="PFH38781.1"/>
    <property type="molecule type" value="Genomic_DNA"/>
</dbReference>
<protein>
    <submittedName>
        <fullName evidence="2">Uncharacterized protein</fullName>
    </submittedName>
</protein>
<feature type="compositionally biased region" description="Low complexity" evidence="1">
    <location>
        <begin position="200"/>
        <end position="209"/>
    </location>
</feature>
<accession>A0A2A9MPV5</accession>
<feature type="region of interest" description="Disordered" evidence="1">
    <location>
        <begin position="533"/>
        <end position="645"/>
    </location>
</feature>
<feature type="region of interest" description="Disordered" evidence="1">
    <location>
        <begin position="1"/>
        <end position="217"/>
    </location>
</feature>
<reference evidence="2 3" key="1">
    <citation type="submission" date="2017-09" db="EMBL/GenBank/DDBJ databases">
        <title>Genome sequencing of Besnoitia besnoiti strain Bb-Ger1.</title>
        <authorList>
            <person name="Schares G."/>
            <person name="Venepally P."/>
            <person name="Lorenzi H.A."/>
        </authorList>
    </citation>
    <scope>NUCLEOTIDE SEQUENCE [LARGE SCALE GENOMIC DNA]</scope>
    <source>
        <strain evidence="2 3">Bb-Ger1</strain>
    </source>
</reference>
<feature type="compositionally biased region" description="Basic and acidic residues" evidence="1">
    <location>
        <begin position="97"/>
        <end position="121"/>
    </location>
</feature>
<feature type="region of interest" description="Disordered" evidence="1">
    <location>
        <begin position="356"/>
        <end position="419"/>
    </location>
</feature>
<feature type="region of interest" description="Disordered" evidence="1">
    <location>
        <begin position="293"/>
        <end position="321"/>
    </location>
</feature>
<feature type="region of interest" description="Disordered" evidence="1">
    <location>
        <begin position="1118"/>
        <end position="1189"/>
    </location>
</feature>
<dbReference type="OrthoDB" id="10339117at2759"/>
<feature type="compositionally biased region" description="Basic and acidic residues" evidence="1">
    <location>
        <begin position="76"/>
        <end position="86"/>
    </location>
</feature>
<dbReference type="GeneID" id="40306185"/>
<dbReference type="KEGG" id="bbes:BESB_011230"/>
<name>A0A2A9MPV5_BESBE</name>
<feature type="region of interest" description="Disordered" evidence="1">
    <location>
        <begin position="1270"/>
        <end position="1364"/>
    </location>
</feature>
<evidence type="ECO:0000313" key="2">
    <source>
        <dbReference type="EMBL" id="PFH38781.1"/>
    </source>
</evidence>
<keyword evidence="3" id="KW-1185">Reference proteome</keyword>
<feature type="compositionally biased region" description="Basic and acidic residues" evidence="1">
    <location>
        <begin position="136"/>
        <end position="152"/>
    </location>
</feature>
<feature type="region of interest" description="Disordered" evidence="1">
    <location>
        <begin position="1378"/>
        <end position="1406"/>
    </location>
</feature>
<feature type="compositionally biased region" description="Basic and acidic residues" evidence="1">
    <location>
        <begin position="1163"/>
        <end position="1173"/>
    </location>
</feature>
<dbReference type="VEuPathDB" id="ToxoDB:BESB_011230"/>
<sequence>MPASEDRRRGAAVRPTGVSSRDSPAPSYAQRSPSLLDSSPYLAISHGSRPDPLVDGVSLLVGAPGSSRSFASSTARETETESDRETSYASGSANEPCLERLRKRVVEARRPLDSQNDRNSELSDESGTTRNRTRQPKSDLRGPIPDEARDWLPHLNVTPNCPSPRDSECSSSSASSMTRRSHKTGVAWRRETNDGGTTLRSHPSSRRSGGPAGDKEADLHSEYSFFSGPAPVSSPSTVAAQASRWASQKTLSPGTVSSGYSTHEPCVVAESPLNALSGVAQFHVFPGAGAPPSLRSTAGAPGPECVRPFKRQREEGNSARKAALVPVYEKDENIATNGSEPWNELSCQLSAAFSSSRPSDELDDLRSSLASPQASSTSAEETGRDLASAHRARRSARNPRRDRSSNPSPPLGNTEQNLNNTSASSWELIVCRRRKSSPALSSSTKDCLFSHCGSLFGTCAAILSTPTPRAPDAALPAAAVGRAPVVNRPEKPKNSLVKDLLCHRNRGVFNDEIAAGPEQKQVAGTVGRAPSFAPPPGEAAAQATSGEGCAMKAETSPTEGLDSGVTTQASSPSKHTEGNPVVASPHSQHAPCSGAGGVKGGAFRPPDSAVTGERTEGTLSFSVGSFRSASSPPSPPSKATSQGEETQILTPAAQAGDPAEAAVEKSLRRGAETPIAYDSCGGAAGQIHSRSIRTESAVELTATERALACVGKSVTSAIETGAASLADFLIDALPHLSPQPDYSQMCTRFGTGVVRPRSCSPSLLRRERAIFSSAPRALSTCRLASACCGLGQDLEGRGRVAMEGAGVRTNRDPSGASCRAQELHLDPQGASGHQREGRRRLAVKISECLLSQGHTPPMGRLEKNAGVPPPGFPSHAALSLSSASAVPRLHGGAALYAYQENPHVARRGLVEGRLLARAPGLLLRVIPEQPAHAVPTAHLFLPDAESPCASSLSKESLLARLVFSQKGGLAGKASDLPMDAAGVARVAANEHASHLPQTSGRVYPTFSGLKRTNAEVAPAGSSTHATRSAATSHHLPPLHVFSSVARVSGNDPSSIPPNDALPGSARGGFMRASSLLAALPLEREVALADGATGTCAAGFDNPFGRETRRDLPLGARAVVRPGSHSPGKRVLERPHCQSPAAKRGGVRTPRTTTTASVSSALVYDEHTSSESRRALPHSHPVSTSSRAAPEVTGAMCSSIDVQVDANAGVDEATPACAISSAQVVRRGTATATVAADSILSSRGPLPFFGVTSGSAPVSRHESPAALHAIKEGSESGRRGLPSPAQIQKRAEERVRRGSRTAGQGRLDSQSRGYSGESGGENEIREPRASRSPMQHVHLPKERREESGETEAMPPGSQASKAWKGRAFAGSVGAWTSGTAFPFLGRGEKHRNRTEVNPRREPGPRRASAVMQARWLRDELRRQWLTGALTKESFPMEEVLELMKPFDVLEVHGISVYKLEDGWVLPEFADAGGRPSKAWVEKNHNEGIEFMSLLQEITDAATELYREPDKPVCSRYPPELLQPRTP</sequence>
<feature type="compositionally biased region" description="Low complexity" evidence="1">
    <location>
        <begin position="169"/>
        <end position="178"/>
    </location>
</feature>
<dbReference type="Proteomes" id="UP000224006">
    <property type="component" value="Chromosome I"/>
</dbReference>
<comment type="caution">
    <text evidence="2">The sequence shown here is derived from an EMBL/GenBank/DDBJ whole genome shotgun (WGS) entry which is preliminary data.</text>
</comment>
<feature type="compositionally biased region" description="Low complexity" evidence="1">
    <location>
        <begin position="1146"/>
        <end position="1160"/>
    </location>
</feature>
<proteinExistence type="predicted"/>
<feature type="compositionally biased region" description="Low complexity" evidence="1">
    <location>
        <begin position="367"/>
        <end position="379"/>
    </location>
</feature>
<feature type="compositionally biased region" description="Basic and acidic residues" evidence="1">
    <location>
        <begin position="1392"/>
        <end position="1403"/>
    </location>
</feature>
<organism evidence="2 3">
    <name type="scientific">Besnoitia besnoiti</name>
    <name type="common">Apicomplexan protozoan</name>
    <dbReference type="NCBI Taxonomy" id="94643"/>
    <lineage>
        <taxon>Eukaryota</taxon>
        <taxon>Sar</taxon>
        <taxon>Alveolata</taxon>
        <taxon>Apicomplexa</taxon>
        <taxon>Conoidasida</taxon>
        <taxon>Coccidia</taxon>
        <taxon>Eucoccidiorida</taxon>
        <taxon>Eimeriorina</taxon>
        <taxon>Sarcocystidae</taxon>
        <taxon>Besnoitia</taxon>
    </lineage>
</organism>
<dbReference type="RefSeq" id="XP_029222790.1">
    <property type="nucleotide sequence ID" value="XM_029359877.1"/>
</dbReference>